<accession>A0A9D2HAE1</accession>
<name>A0A9D2HAE1_9FIRM</name>
<evidence type="ECO:0000313" key="2">
    <source>
        <dbReference type="Proteomes" id="UP000824223"/>
    </source>
</evidence>
<dbReference type="EMBL" id="DXAK01000035">
    <property type="protein sequence ID" value="HJA06852.1"/>
    <property type="molecule type" value="Genomic_DNA"/>
</dbReference>
<dbReference type="PANTHER" id="PTHR33221">
    <property type="entry name" value="WINGED HELIX-TURN-HELIX TRANSCRIPTIONAL REGULATOR, RRF2 FAMILY"/>
    <property type="match status" value="1"/>
</dbReference>
<dbReference type="GO" id="GO:0005829">
    <property type="term" value="C:cytosol"/>
    <property type="evidence" value="ECO:0007669"/>
    <property type="project" value="TreeGrafter"/>
</dbReference>
<protein>
    <submittedName>
        <fullName evidence="1">Rrf2 family transcriptional regulator</fullName>
    </submittedName>
</protein>
<evidence type="ECO:0000313" key="1">
    <source>
        <dbReference type="EMBL" id="HJA06852.1"/>
    </source>
</evidence>
<dbReference type="Pfam" id="PF02082">
    <property type="entry name" value="Rrf2"/>
    <property type="match status" value="1"/>
</dbReference>
<dbReference type="AlphaFoldDB" id="A0A9D2HAE1"/>
<gene>
    <name evidence="1" type="ORF">H9798_06915</name>
</gene>
<reference evidence="1" key="1">
    <citation type="journal article" date="2021" name="PeerJ">
        <title>Extensive microbial diversity within the chicken gut microbiome revealed by metagenomics and culture.</title>
        <authorList>
            <person name="Gilroy R."/>
            <person name="Ravi A."/>
            <person name="Getino M."/>
            <person name="Pursley I."/>
            <person name="Horton D.L."/>
            <person name="Alikhan N.F."/>
            <person name="Baker D."/>
            <person name="Gharbi K."/>
            <person name="Hall N."/>
            <person name="Watson M."/>
            <person name="Adriaenssens E.M."/>
            <person name="Foster-Nyarko E."/>
            <person name="Jarju S."/>
            <person name="Secka A."/>
            <person name="Antonio M."/>
            <person name="Oren A."/>
            <person name="Chaudhuri R.R."/>
            <person name="La Ragione R."/>
            <person name="Hildebrand F."/>
            <person name="Pallen M.J."/>
        </authorList>
    </citation>
    <scope>NUCLEOTIDE SEQUENCE</scope>
    <source>
        <strain evidence="1">ChiSjej2B20-11307</strain>
    </source>
</reference>
<reference evidence="1" key="2">
    <citation type="submission" date="2021-04" db="EMBL/GenBank/DDBJ databases">
        <authorList>
            <person name="Gilroy R."/>
        </authorList>
    </citation>
    <scope>NUCLEOTIDE SEQUENCE</scope>
    <source>
        <strain evidence="1">ChiSjej2B20-11307</strain>
    </source>
</reference>
<dbReference type="InterPro" id="IPR000944">
    <property type="entry name" value="Tscrpt_reg_Rrf2"/>
</dbReference>
<sequence length="131" mass="14979">MLFTRESDYAIRVVRALKDGEKKSIRQICAVEEIPEAFCYKIVKKLEHAGVVEIVRGAGGGCRLKKQLSELTLYDTITAIEPDFAVMDCVHHFCSRNTDKVTCKVHKELLSIQYAVEDLLKEKMFRDILDD</sequence>
<dbReference type="Gene3D" id="1.10.10.10">
    <property type="entry name" value="Winged helix-like DNA-binding domain superfamily/Winged helix DNA-binding domain"/>
    <property type="match status" value="1"/>
</dbReference>
<organism evidence="1 2">
    <name type="scientific">Candidatus Mediterraneibacter pullicola</name>
    <dbReference type="NCBI Taxonomy" id="2838682"/>
    <lineage>
        <taxon>Bacteria</taxon>
        <taxon>Bacillati</taxon>
        <taxon>Bacillota</taxon>
        <taxon>Clostridia</taxon>
        <taxon>Lachnospirales</taxon>
        <taxon>Lachnospiraceae</taxon>
        <taxon>Mediterraneibacter</taxon>
    </lineage>
</organism>
<comment type="caution">
    <text evidence="1">The sequence shown here is derived from an EMBL/GenBank/DDBJ whole genome shotgun (WGS) entry which is preliminary data.</text>
</comment>
<dbReference type="InterPro" id="IPR036390">
    <property type="entry name" value="WH_DNA-bd_sf"/>
</dbReference>
<dbReference type="SUPFAM" id="SSF46785">
    <property type="entry name" value="Winged helix' DNA-binding domain"/>
    <property type="match status" value="1"/>
</dbReference>
<dbReference type="InterPro" id="IPR036388">
    <property type="entry name" value="WH-like_DNA-bd_sf"/>
</dbReference>
<dbReference type="Proteomes" id="UP000824223">
    <property type="component" value="Unassembled WGS sequence"/>
</dbReference>
<dbReference type="GO" id="GO:0003700">
    <property type="term" value="F:DNA-binding transcription factor activity"/>
    <property type="evidence" value="ECO:0007669"/>
    <property type="project" value="TreeGrafter"/>
</dbReference>
<dbReference type="NCBIfam" id="TIGR00738">
    <property type="entry name" value="rrf2_super"/>
    <property type="match status" value="1"/>
</dbReference>
<dbReference type="PANTHER" id="PTHR33221:SF2">
    <property type="entry name" value="TRANSCRIPTIONAL REGULATOR"/>
    <property type="match status" value="1"/>
</dbReference>
<dbReference type="PROSITE" id="PS51197">
    <property type="entry name" value="HTH_RRF2_2"/>
    <property type="match status" value="1"/>
</dbReference>
<proteinExistence type="predicted"/>